<dbReference type="AlphaFoldDB" id="A0A4P9Z7I5"/>
<dbReference type="GO" id="GO:0006508">
    <property type="term" value="P:proteolysis"/>
    <property type="evidence" value="ECO:0007669"/>
    <property type="project" value="InterPro"/>
</dbReference>
<protein>
    <submittedName>
        <fullName evidence="1">Uncharacterized protein</fullName>
    </submittedName>
</protein>
<dbReference type="Proteomes" id="UP000268321">
    <property type="component" value="Unassembled WGS sequence"/>
</dbReference>
<gene>
    <name evidence="1" type="ORF">METBISCDRAFT_28930</name>
</gene>
<dbReference type="InterPro" id="IPR036852">
    <property type="entry name" value="Peptidase_S8/S53_dom_sf"/>
</dbReference>
<proteinExistence type="predicted"/>
<dbReference type="SUPFAM" id="SSF52743">
    <property type="entry name" value="Subtilisin-like"/>
    <property type="match status" value="1"/>
</dbReference>
<name>A0A4P9Z7I5_9ASCO</name>
<sequence>MSFNMEDFGEETMNEIRRRQGVKNVWRADNLQKRELALPENVKQHLTPDLTSAVKELHYRGITGRGIVIGHLFLQFDENHPALEGKALFGADYCASLNDLPHSDGSQKEASMTIASIMVGKSTEYTGVAPDG</sequence>
<accession>A0A4P9Z7I5</accession>
<dbReference type="GO" id="GO:0004252">
    <property type="term" value="F:serine-type endopeptidase activity"/>
    <property type="evidence" value="ECO:0007669"/>
    <property type="project" value="InterPro"/>
</dbReference>
<reference evidence="2" key="1">
    <citation type="journal article" date="2018" name="Nat. Microbiol.">
        <title>Leveraging single-cell genomics to expand the fungal tree of life.</title>
        <authorList>
            <person name="Ahrendt S.R."/>
            <person name="Quandt C.A."/>
            <person name="Ciobanu D."/>
            <person name="Clum A."/>
            <person name="Salamov A."/>
            <person name="Andreopoulos B."/>
            <person name="Cheng J.F."/>
            <person name="Woyke T."/>
            <person name="Pelin A."/>
            <person name="Henrissat B."/>
            <person name="Reynolds N.K."/>
            <person name="Benny G.L."/>
            <person name="Smith M.E."/>
            <person name="James T.Y."/>
            <person name="Grigoriev I.V."/>
        </authorList>
    </citation>
    <scope>NUCLEOTIDE SEQUENCE [LARGE SCALE GENOMIC DNA]</scope>
    <source>
        <strain evidence="2">Baker2002</strain>
    </source>
</reference>
<organism evidence="1 2">
    <name type="scientific">Metschnikowia bicuspidata</name>
    <dbReference type="NCBI Taxonomy" id="27322"/>
    <lineage>
        <taxon>Eukaryota</taxon>
        <taxon>Fungi</taxon>
        <taxon>Dikarya</taxon>
        <taxon>Ascomycota</taxon>
        <taxon>Saccharomycotina</taxon>
        <taxon>Pichiomycetes</taxon>
        <taxon>Metschnikowiaceae</taxon>
        <taxon>Metschnikowia</taxon>
    </lineage>
</organism>
<dbReference type="EMBL" id="ML004723">
    <property type="protein sequence ID" value="RKP28653.1"/>
    <property type="molecule type" value="Genomic_DNA"/>
</dbReference>
<dbReference type="OrthoDB" id="4090904at2759"/>
<keyword evidence="2" id="KW-1185">Reference proteome</keyword>
<evidence type="ECO:0000313" key="2">
    <source>
        <dbReference type="Proteomes" id="UP000268321"/>
    </source>
</evidence>
<dbReference type="Gene3D" id="3.40.50.200">
    <property type="entry name" value="Peptidase S8/S53 domain"/>
    <property type="match status" value="1"/>
</dbReference>
<evidence type="ECO:0000313" key="1">
    <source>
        <dbReference type="EMBL" id="RKP28653.1"/>
    </source>
</evidence>